<dbReference type="Gene3D" id="3.40.50.300">
    <property type="entry name" value="P-loop containing nucleotide triphosphate hydrolases"/>
    <property type="match status" value="1"/>
</dbReference>
<keyword evidence="1 2" id="KW-0808">Transferase</keyword>
<reference evidence="2 3" key="1">
    <citation type="submission" date="2020-08" db="EMBL/GenBank/DDBJ databases">
        <title>Genome sequence of Phycicoccus endophyticus JCM 31784T.</title>
        <authorList>
            <person name="Hyun D.-W."/>
            <person name="Bae J.-W."/>
        </authorList>
    </citation>
    <scope>NUCLEOTIDE SEQUENCE [LARGE SCALE GENOMIC DNA]</scope>
    <source>
        <strain evidence="2 3">JCM 31784</strain>
    </source>
</reference>
<dbReference type="InterPro" id="IPR037359">
    <property type="entry name" value="NST/OST"/>
</dbReference>
<protein>
    <submittedName>
        <fullName evidence="2">Sulfotransferase</fullName>
    </submittedName>
</protein>
<dbReference type="AlphaFoldDB" id="A0A7G9R325"/>
<dbReference type="PANTHER" id="PTHR10605:SF56">
    <property type="entry name" value="BIFUNCTIONAL HEPARAN SULFATE N-DEACETYLASE_N-SULFOTRANSFERASE"/>
    <property type="match status" value="1"/>
</dbReference>
<evidence type="ECO:0000313" key="2">
    <source>
        <dbReference type="EMBL" id="QNN50000.1"/>
    </source>
</evidence>
<sequence>MTYRNGSPLVDFAIVGEPKSGTTALAQFLAEHPGVALSVPKESSYFSTDFRRESDAYHGRPVYFSYRTSEQFAATYAHAEEGQLLGDASTSYAYSAEAADNLHDHNPDLRVILMVRNPVTMLHALHMQYVNETVEDIEDFAEALAAEEDRKAGRRLPARVRVPSYLFYRERVRFADHIEKFHRVFGPEQVLVLVNEDFRRDNAGGYERVLRFIGADTSVSVDFAEVHGSKAPRFKRLNAVLNSPRAKKTLYSLLGGRAYTRVRSTVARAVMKEAPREQLDPALRRSLERKLRPEVERLSGLLGRDMAAVWGFADEPDADRGESRSTDA</sequence>
<dbReference type="RefSeq" id="WP_166103394.1">
    <property type="nucleotide sequence ID" value="NZ_BMMY01000002.1"/>
</dbReference>
<name>A0A7G9R325_9MICO</name>
<evidence type="ECO:0000313" key="3">
    <source>
        <dbReference type="Proteomes" id="UP000515976"/>
    </source>
</evidence>
<dbReference type="Pfam" id="PF13469">
    <property type="entry name" value="Sulfotransfer_3"/>
    <property type="match status" value="1"/>
</dbReference>
<accession>A0A7G9R325</accession>
<gene>
    <name evidence="2" type="ORF">H9L10_02670</name>
</gene>
<dbReference type="Proteomes" id="UP000515976">
    <property type="component" value="Chromosome"/>
</dbReference>
<dbReference type="GO" id="GO:0008146">
    <property type="term" value="F:sulfotransferase activity"/>
    <property type="evidence" value="ECO:0007669"/>
    <property type="project" value="InterPro"/>
</dbReference>
<evidence type="ECO:0000256" key="1">
    <source>
        <dbReference type="ARBA" id="ARBA00022679"/>
    </source>
</evidence>
<proteinExistence type="predicted"/>
<dbReference type="InterPro" id="IPR027417">
    <property type="entry name" value="P-loop_NTPase"/>
</dbReference>
<dbReference type="EMBL" id="CP060712">
    <property type="protein sequence ID" value="QNN50000.1"/>
    <property type="molecule type" value="Genomic_DNA"/>
</dbReference>
<dbReference type="KEGG" id="pei:H9L10_02670"/>
<keyword evidence="3" id="KW-1185">Reference proteome</keyword>
<organism evidence="2 3">
    <name type="scientific">Phycicoccus endophyticus</name>
    <dbReference type="NCBI Taxonomy" id="1690220"/>
    <lineage>
        <taxon>Bacteria</taxon>
        <taxon>Bacillati</taxon>
        <taxon>Actinomycetota</taxon>
        <taxon>Actinomycetes</taxon>
        <taxon>Micrococcales</taxon>
        <taxon>Intrasporangiaceae</taxon>
        <taxon>Phycicoccus</taxon>
    </lineage>
</organism>
<dbReference type="PANTHER" id="PTHR10605">
    <property type="entry name" value="HEPARAN SULFATE SULFOTRANSFERASE"/>
    <property type="match status" value="1"/>
</dbReference>
<dbReference type="SUPFAM" id="SSF52540">
    <property type="entry name" value="P-loop containing nucleoside triphosphate hydrolases"/>
    <property type="match status" value="1"/>
</dbReference>